<evidence type="ECO:0008006" key="3">
    <source>
        <dbReference type="Google" id="ProtNLM"/>
    </source>
</evidence>
<dbReference type="EMBL" id="NFLJ01000027">
    <property type="protein sequence ID" value="OUQ33621.1"/>
    <property type="molecule type" value="Genomic_DNA"/>
</dbReference>
<dbReference type="OrthoDB" id="2052976at2"/>
<keyword evidence="2" id="KW-1185">Reference proteome</keyword>
<evidence type="ECO:0000313" key="2">
    <source>
        <dbReference type="Proteomes" id="UP000195305"/>
    </source>
</evidence>
<dbReference type="AlphaFoldDB" id="A0A1Y4SXC1"/>
<gene>
    <name evidence="1" type="ORF">B5E75_09460</name>
</gene>
<dbReference type="SUPFAM" id="SSF53756">
    <property type="entry name" value="UDP-Glycosyltransferase/glycogen phosphorylase"/>
    <property type="match status" value="1"/>
</dbReference>
<dbReference type="Proteomes" id="UP000195305">
    <property type="component" value="Unassembled WGS sequence"/>
</dbReference>
<evidence type="ECO:0000313" key="1">
    <source>
        <dbReference type="EMBL" id="OUQ33621.1"/>
    </source>
</evidence>
<reference evidence="1 2" key="1">
    <citation type="journal article" date="2018" name="BMC Genomics">
        <title>Whole genome sequencing and function prediction of 133 gut anaerobes isolated from chicken caecum in pure cultures.</title>
        <authorList>
            <person name="Medvecky M."/>
            <person name="Cejkova D."/>
            <person name="Polansky O."/>
            <person name="Karasova D."/>
            <person name="Kubasova T."/>
            <person name="Cizek A."/>
            <person name="Rychlik I."/>
        </authorList>
    </citation>
    <scope>NUCLEOTIDE SEQUENCE [LARGE SCALE GENOMIC DNA]</scope>
    <source>
        <strain evidence="1 2">An13</strain>
    </source>
</reference>
<protein>
    <recommendedName>
        <fullName evidence="3">Capsular biosynthesis protein</fullName>
    </recommendedName>
</protein>
<accession>A0A1Y4SXC1</accession>
<comment type="caution">
    <text evidence="1">The sequence shown here is derived from an EMBL/GenBank/DDBJ whole genome shotgun (WGS) entry which is preliminary data.</text>
</comment>
<proteinExistence type="predicted"/>
<name>A0A1Y4SXC1_9FIRM</name>
<sequence>MIGIFCIIDLDYIPYLKKYCNFLEKKGIDYEVVYWKRLSKKRTYPFKTNEFVYEANLSLSRIKKIRGFIKYRSYVRKIINSQKYEKIIILSTLMGMIIARDLITSYKDKFIFDIRDYTYENSLIFKHIEKRIVNASRAVMISSNGFKKFLPQSDKYVLCHNFLKEEMNECYHFDKKEMGQKLQITFLGAVRHYTLDKKIVDCLEKDQRFQIVYHGYGATYDKLKEYVQNKNVIMTGKYDRKDKELLLDKADIINSFYDDSQIANKYAISNKFYDSIIYKIPLWANPKTYIGKKSIELGIGLNSYLDADKLYDEYMNLDKYVFEKNCNRVLNQVLLDEEKFYDIMEKFVN</sequence>
<organism evidence="1 2">
    <name type="scientific">Massilimicrobiota timonensis</name>
    <dbReference type="NCBI Taxonomy" id="1776392"/>
    <lineage>
        <taxon>Bacteria</taxon>
        <taxon>Bacillati</taxon>
        <taxon>Bacillota</taxon>
        <taxon>Erysipelotrichia</taxon>
        <taxon>Erysipelotrichales</taxon>
        <taxon>Erysipelotrichaceae</taxon>
        <taxon>Massilimicrobiota</taxon>
    </lineage>
</organism>